<name>A0ABD1G227_SALDI</name>
<evidence type="ECO:0000313" key="2">
    <source>
        <dbReference type="Proteomes" id="UP001567538"/>
    </source>
</evidence>
<proteinExistence type="predicted"/>
<organism evidence="1 2">
    <name type="scientific">Salvia divinorum</name>
    <name type="common">Maria pastora</name>
    <name type="synonym">Diviner's sage</name>
    <dbReference type="NCBI Taxonomy" id="28513"/>
    <lineage>
        <taxon>Eukaryota</taxon>
        <taxon>Viridiplantae</taxon>
        <taxon>Streptophyta</taxon>
        <taxon>Embryophyta</taxon>
        <taxon>Tracheophyta</taxon>
        <taxon>Spermatophyta</taxon>
        <taxon>Magnoliopsida</taxon>
        <taxon>eudicotyledons</taxon>
        <taxon>Gunneridae</taxon>
        <taxon>Pentapetalae</taxon>
        <taxon>asterids</taxon>
        <taxon>lamiids</taxon>
        <taxon>Lamiales</taxon>
        <taxon>Lamiaceae</taxon>
        <taxon>Nepetoideae</taxon>
        <taxon>Mentheae</taxon>
        <taxon>Salviinae</taxon>
        <taxon>Salvia</taxon>
        <taxon>Salvia subgen. Calosphace</taxon>
    </lineage>
</organism>
<sequence>MILLLCPKMFALSVLQELQLAASLVACYEAWFYSYCMCS</sequence>
<gene>
    <name evidence="1" type="ORF">AAHA92_29757</name>
</gene>
<dbReference type="Proteomes" id="UP001567538">
    <property type="component" value="Unassembled WGS sequence"/>
</dbReference>
<protein>
    <submittedName>
        <fullName evidence="1">Uncharacterized protein</fullName>
    </submittedName>
</protein>
<accession>A0ABD1G227</accession>
<dbReference type="AlphaFoldDB" id="A0ABD1G227"/>
<dbReference type="EMBL" id="JBEAFC010000011">
    <property type="protein sequence ID" value="KAL1537219.1"/>
    <property type="molecule type" value="Genomic_DNA"/>
</dbReference>
<reference evidence="1 2" key="1">
    <citation type="submission" date="2024-06" db="EMBL/GenBank/DDBJ databases">
        <title>A chromosome level genome sequence of Diviner's sage (Salvia divinorum).</title>
        <authorList>
            <person name="Ford S.A."/>
            <person name="Ro D.-K."/>
            <person name="Ness R.W."/>
            <person name="Phillips M.A."/>
        </authorList>
    </citation>
    <scope>NUCLEOTIDE SEQUENCE [LARGE SCALE GENOMIC DNA]</scope>
    <source>
        <strain evidence="1">SAF-2024a</strain>
        <tissue evidence="1">Leaf</tissue>
    </source>
</reference>
<comment type="caution">
    <text evidence="1">The sequence shown here is derived from an EMBL/GenBank/DDBJ whole genome shotgun (WGS) entry which is preliminary data.</text>
</comment>
<keyword evidence="2" id="KW-1185">Reference proteome</keyword>
<evidence type="ECO:0000313" key="1">
    <source>
        <dbReference type="EMBL" id="KAL1537219.1"/>
    </source>
</evidence>